<dbReference type="OrthoDB" id="4752888at2"/>
<reference evidence="4 5" key="1">
    <citation type="submission" date="2015-05" db="EMBL/GenBank/DDBJ databases">
        <title>Genome sequence of Mycobacterium haemophilum.</title>
        <authorList>
            <person name="Greninger A.L."/>
            <person name="Cunningham G."/>
            <person name="Miller S."/>
        </authorList>
    </citation>
    <scope>NUCLEOTIDE SEQUENCE [LARGE SCALE GENOMIC DNA]</scope>
    <source>
        <strain evidence="5">UC1</strain>
    </source>
</reference>
<dbReference type="Proteomes" id="UP000036334">
    <property type="component" value="Unassembled WGS sequence"/>
</dbReference>
<name>A0A0I9U1F3_9MYCO</name>
<proteinExistence type="inferred from homology"/>
<evidence type="ECO:0000259" key="2">
    <source>
        <dbReference type="Pfam" id="PF00823"/>
    </source>
</evidence>
<dbReference type="InterPro" id="IPR000030">
    <property type="entry name" value="PPE_dom"/>
</dbReference>
<dbReference type="STRING" id="1202450.B586_14875"/>
<keyword evidence="5" id="KW-1185">Reference proteome</keyword>
<dbReference type="PANTHER" id="PTHR46766">
    <property type="entry name" value="GLUTAMINE-RICH PROTEIN 2"/>
    <property type="match status" value="1"/>
</dbReference>
<dbReference type="InterPro" id="IPR038332">
    <property type="entry name" value="PPE_sf"/>
</dbReference>
<dbReference type="PATRIC" id="fig|29311.18.peg.875"/>
<dbReference type="InterPro" id="IPR022171">
    <property type="entry name" value="PPE_C"/>
</dbReference>
<dbReference type="Pfam" id="PF00823">
    <property type="entry name" value="PPE"/>
    <property type="match status" value="1"/>
</dbReference>
<dbReference type="RefSeq" id="WP_047315288.1">
    <property type="nucleotide sequence ID" value="NZ_LDPQ01000012.1"/>
</dbReference>
<feature type="domain" description="PPE" evidence="2">
    <location>
        <begin position="2"/>
        <end position="164"/>
    </location>
</feature>
<evidence type="ECO:0000313" key="4">
    <source>
        <dbReference type="EMBL" id="KLO35914.1"/>
    </source>
</evidence>
<organism evidence="4 5">
    <name type="scientific">Mycobacterium haemophilum</name>
    <dbReference type="NCBI Taxonomy" id="29311"/>
    <lineage>
        <taxon>Bacteria</taxon>
        <taxon>Bacillati</taxon>
        <taxon>Actinomycetota</taxon>
        <taxon>Actinomycetes</taxon>
        <taxon>Mycobacteriales</taxon>
        <taxon>Mycobacteriaceae</taxon>
        <taxon>Mycobacterium</taxon>
    </lineage>
</organism>
<evidence type="ECO:0000259" key="3">
    <source>
        <dbReference type="Pfam" id="PF12484"/>
    </source>
</evidence>
<evidence type="ECO:0000256" key="1">
    <source>
        <dbReference type="ARBA" id="ARBA00010652"/>
    </source>
</evidence>
<feature type="domain" description="PPE family C-terminal" evidence="3">
    <location>
        <begin position="299"/>
        <end position="379"/>
    </location>
</feature>
<dbReference type="EMBL" id="LDPR01000011">
    <property type="protein sequence ID" value="KLO35914.1"/>
    <property type="molecule type" value="Genomic_DNA"/>
</dbReference>
<sequence>MDFGALPPEINSARMYAGPGAAPMMTAAAAWNGVAAELSTTAAAFESVIAELTGEQWLGPASLSMAAAAQPFVAWLTYTGEAAAHAASQAMASAAAFEAAFAMTVPPPMVAANRALLAVLVATNALGQNTPAIMATQAQYHEMWVQDALAMYGYAAASATAGTLNPLTSPSQMTNPTGLAGQAAAIGAAASSTVQQVGLGNLINNLPNAVMGLASPVTSTAATELSGIIQDIPDILDFPFVQNTINGVVNTAAWFVMNAIPTAVSLEHTLAPAATVADVAPAAAGAADLVNTVTPTGVAAGLGEASAVGGLSVPASWSTAAPALTSGTSVLEGSGWAVPAEAESMAAMPGMPGMAAAAKGGAGVAAGPRYGFKPIVMPKQVVV</sequence>
<dbReference type="FunFam" id="1.20.1260.20:FF:000001">
    <property type="entry name" value="PPE family protein PPE41"/>
    <property type="match status" value="1"/>
</dbReference>
<gene>
    <name evidence="4" type="ORF">ABH38_13565</name>
</gene>
<dbReference type="Gene3D" id="1.20.1260.20">
    <property type="entry name" value="PPE superfamily"/>
    <property type="match status" value="1"/>
</dbReference>
<dbReference type="PANTHER" id="PTHR46766:SF1">
    <property type="entry name" value="GLUTAMINE-RICH PROTEIN 2"/>
    <property type="match status" value="1"/>
</dbReference>
<comment type="caution">
    <text evidence="4">The sequence shown here is derived from an EMBL/GenBank/DDBJ whole genome shotgun (WGS) entry which is preliminary data.</text>
</comment>
<dbReference type="SUPFAM" id="SSF140459">
    <property type="entry name" value="PE/PPE dimer-like"/>
    <property type="match status" value="1"/>
</dbReference>
<comment type="similarity">
    <text evidence="1">Belongs to the mycobacterial PPE family.</text>
</comment>
<dbReference type="GO" id="GO:0052572">
    <property type="term" value="P:response to host immune response"/>
    <property type="evidence" value="ECO:0007669"/>
    <property type="project" value="TreeGrafter"/>
</dbReference>
<dbReference type="AlphaFoldDB" id="A0A0I9U1F3"/>
<evidence type="ECO:0000313" key="5">
    <source>
        <dbReference type="Proteomes" id="UP000036334"/>
    </source>
</evidence>
<dbReference type="Pfam" id="PF12484">
    <property type="entry name" value="PPE-SVP"/>
    <property type="match status" value="1"/>
</dbReference>
<protein>
    <submittedName>
        <fullName evidence="4">PPE family protein</fullName>
    </submittedName>
</protein>
<accession>A0A0I9U1F3</accession>